<keyword evidence="1" id="KW-0862">Zinc</keyword>
<dbReference type="AlphaFoldDB" id="A0AA40FKU6"/>
<dbReference type="Proteomes" id="UP001177670">
    <property type="component" value="Unassembled WGS sequence"/>
</dbReference>
<feature type="domain" description="C2H2-type" evidence="2">
    <location>
        <begin position="28"/>
        <end position="56"/>
    </location>
</feature>
<dbReference type="GO" id="GO:0008270">
    <property type="term" value="F:zinc ion binding"/>
    <property type="evidence" value="ECO:0007669"/>
    <property type="project" value="UniProtKB-KW"/>
</dbReference>
<comment type="caution">
    <text evidence="3">The sequence shown here is derived from an EMBL/GenBank/DDBJ whole genome shotgun (WGS) entry which is preliminary data.</text>
</comment>
<reference evidence="3" key="1">
    <citation type="submission" date="2021-10" db="EMBL/GenBank/DDBJ databases">
        <title>Melipona bicolor Genome sequencing and assembly.</title>
        <authorList>
            <person name="Araujo N.S."/>
            <person name="Arias M.C."/>
        </authorList>
    </citation>
    <scope>NUCLEOTIDE SEQUENCE</scope>
    <source>
        <strain evidence="3">USP_2M_L1-L4_2017</strain>
        <tissue evidence="3">Whole body</tissue>
    </source>
</reference>
<protein>
    <recommendedName>
        <fullName evidence="2">C2H2-type domain-containing protein</fullName>
    </recommendedName>
</protein>
<proteinExistence type="predicted"/>
<dbReference type="InterPro" id="IPR013087">
    <property type="entry name" value="Znf_C2H2_type"/>
</dbReference>
<evidence type="ECO:0000313" key="4">
    <source>
        <dbReference type="Proteomes" id="UP001177670"/>
    </source>
</evidence>
<evidence type="ECO:0000313" key="3">
    <source>
        <dbReference type="EMBL" id="KAK1120939.1"/>
    </source>
</evidence>
<organism evidence="3 4">
    <name type="scientific">Melipona bicolor</name>
    <dbReference type="NCBI Taxonomy" id="60889"/>
    <lineage>
        <taxon>Eukaryota</taxon>
        <taxon>Metazoa</taxon>
        <taxon>Ecdysozoa</taxon>
        <taxon>Arthropoda</taxon>
        <taxon>Hexapoda</taxon>
        <taxon>Insecta</taxon>
        <taxon>Pterygota</taxon>
        <taxon>Neoptera</taxon>
        <taxon>Endopterygota</taxon>
        <taxon>Hymenoptera</taxon>
        <taxon>Apocrita</taxon>
        <taxon>Aculeata</taxon>
        <taxon>Apoidea</taxon>
        <taxon>Anthophila</taxon>
        <taxon>Apidae</taxon>
        <taxon>Melipona</taxon>
    </lineage>
</organism>
<keyword evidence="1" id="KW-0863">Zinc-finger</keyword>
<gene>
    <name evidence="3" type="ORF">K0M31_010723</name>
</gene>
<evidence type="ECO:0000256" key="1">
    <source>
        <dbReference type="PROSITE-ProRule" id="PRU00042"/>
    </source>
</evidence>
<name>A0AA40FKU6_9HYME</name>
<dbReference type="PROSITE" id="PS50157">
    <property type="entry name" value="ZINC_FINGER_C2H2_2"/>
    <property type="match status" value="1"/>
</dbReference>
<keyword evidence="4" id="KW-1185">Reference proteome</keyword>
<sequence length="337" mass="39003">MAASSQNGDETFVREVQWLQTKERRATYNCNECKYESNRYFNVQRHKERIHLKKKLNICCGETFHTKGDYYIHCEQIHPAKRSHAIISKTKYKIVNDLLPMNDQKDFARECEGRQEANHSYNMRSRSRKFPAENQVKTRVSSKCSTNHVKNVDIEDVPLISLLTDHQFKPLLKQSPSVPKLLVEAKEKPTSSQDKTQTVKVEISWEQNIEKTTSANSTTKNVRAKVSDSSGSSLSLELPMKKLILQRYNSGEFQTPFHEQSVNIDRNEANLAERRETKATVPIKIRHLRQIDKFKRVASEDNKENVFAFSTEQQLNTPLNIKLEPSAASGLFETRRF</sequence>
<keyword evidence="1" id="KW-0479">Metal-binding</keyword>
<evidence type="ECO:0000259" key="2">
    <source>
        <dbReference type="PROSITE" id="PS50157"/>
    </source>
</evidence>
<accession>A0AA40FKU6</accession>
<dbReference type="EMBL" id="JAHYIQ010000028">
    <property type="protein sequence ID" value="KAK1120939.1"/>
    <property type="molecule type" value="Genomic_DNA"/>
</dbReference>